<evidence type="ECO:0000256" key="1">
    <source>
        <dbReference type="ARBA" id="ARBA00005495"/>
    </source>
</evidence>
<dbReference type="PANTHER" id="PTHR33337">
    <property type="entry name" value="GFA DOMAIN-CONTAINING PROTEIN"/>
    <property type="match status" value="1"/>
</dbReference>
<keyword evidence="3" id="KW-0862">Zinc</keyword>
<sequence length="147" mass="15931">MSRYVAEGGCQCGAVRYGFTVAPGAASFCHCRMCQRAVGNVFGAFSGAHKDQFAWTKGEPAFYASSTVATRGYCRDCGTPLSFAYNKGTWCNVTLGSLDDPNAVSFDQHHGIESKWPSLTLCDGALEEPTQLDERAEGFVNLQERLP</sequence>
<dbReference type="SUPFAM" id="SSF51316">
    <property type="entry name" value="Mss4-like"/>
    <property type="match status" value="1"/>
</dbReference>
<evidence type="ECO:0000256" key="4">
    <source>
        <dbReference type="ARBA" id="ARBA00023239"/>
    </source>
</evidence>
<dbReference type="InterPro" id="IPR011057">
    <property type="entry name" value="Mss4-like_sf"/>
</dbReference>
<proteinExistence type="inferred from homology"/>
<feature type="domain" description="CENP-V/GFA" evidence="5">
    <location>
        <begin position="6"/>
        <end position="107"/>
    </location>
</feature>
<dbReference type="InterPro" id="IPR006913">
    <property type="entry name" value="CENP-V/GFA"/>
</dbReference>
<name>A0ABT5HRI9_9CAUL</name>
<keyword evidence="7" id="KW-1185">Reference proteome</keyword>
<organism evidence="6 7">
    <name type="scientific">Asticcacaulis aquaticus</name>
    <dbReference type="NCBI Taxonomy" id="2984212"/>
    <lineage>
        <taxon>Bacteria</taxon>
        <taxon>Pseudomonadati</taxon>
        <taxon>Pseudomonadota</taxon>
        <taxon>Alphaproteobacteria</taxon>
        <taxon>Caulobacterales</taxon>
        <taxon>Caulobacteraceae</taxon>
        <taxon>Asticcacaulis</taxon>
    </lineage>
</organism>
<protein>
    <submittedName>
        <fullName evidence="6">GFA family protein</fullName>
    </submittedName>
</protein>
<dbReference type="PANTHER" id="PTHR33337:SF40">
    <property type="entry name" value="CENP-V_GFA DOMAIN-CONTAINING PROTEIN-RELATED"/>
    <property type="match status" value="1"/>
</dbReference>
<comment type="caution">
    <text evidence="6">The sequence shown here is derived from an EMBL/GenBank/DDBJ whole genome shotgun (WGS) entry which is preliminary data.</text>
</comment>
<dbReference type="Pfam" id="PF04828">
    <property type="entry name" value="GFA"/>
    <property type="match status" value="1"/>
</dbReference>
<evidence type="ECO:0000256" key="3">
    <source>
        <dbReference type="ARBA" id="ARBA00022833"/>
    </source>
</evidence>
<dbReference type="Gene3D" id="3.90.1590.10">
    <property type="entry name" value="glutathione-dependent formaldehyde- activating enzyme (gfa)"/>
    <property type="match status" value="1"/>
</dbReference>
<accession>A0ABT5HRI9</accession>
<dbReference type="Proteomes" id="UP001214854">
    <property type="component" value="Unassembled WGS sequence"/>
</dbReference>
<evidence type="ECO:0000256" key="2">
    <source>
        <dbReference type="ARBA" id="ARBA00022723"/>
    </source>
</evidence>
<dbReference type="PROSITE" id="PS51891">
    <property type="entry name" value="CENP_V_GFA"/>
    <property type="match status" value="1"/>
</dbReference>
<comment type="similarity">
    <text evidence="1">Belongs to the Gfa family.</text>
</comment>
<evidence type="ECO:0000313" key="7">
    <source>
        <dbReference type="Proteomes" id="UP001214854"/>
    </source>
</evidence>
<keyword evidence="4" id="KW-0456">Lyase</keyword>
<dbReference type="EMBL" id="JAQQKX010000002">
    <property type="protein sequence ID" value="MDC7682445.1"/>
    <property type="molecule type" value="Genomic_DNA"/>
</dbReference>
<evidence type="ECO:0000259" key="5">
    <source>
        <dbReference type="PROSITE" id="PS51891"/>
    </source>
</evidence>
<keyword evidence="2" id="KW-0479">Metal-binding</keyword>
<reference evidence="6 7" key="1">
    <citation type="submission" date="2023-01" db="EMBL/GenBank/DDBJ databases">
        <title>Novel species of the genus Asticcacaulis isolated from rivers.</title>
        <authorList>
            <person name="Lu H."/>
        </authorList>
    </citation>
    <scope>NUCLEOTIDE SEQUENCE [LARGE SCALE GENOMIC DNA]</scope>
    <source>
        <strain evidence="6 7">BYS171W</strain>
    </source>
</reference>
<dbReference type="RefSeq" id="WP_272746934.1">
    <property type="nucleotide sequence ID" value="NZ_JAQQKX010000002.1"/>
</dbReference>
<evidence type="ECO:0000313" key="6">
    <source>
        <dbReference type="EMBL" id="MDC7682445.1"/>
    </source>
</evidence>
<gene>
    <name evidence="6" type="ORF">PQU92_04110</name>
</gene>